<evidence type="ECO:0000313" key="5">
    <source>
        <dbReference type="Proteomes" id="UP000467637"/>
    </source>
</evidence>
<dbReference type="Pfam" id="PF00884">
    <property type="entry name" value="Sulfatase"/>
    <property type="match status" value="1"/>
</dbReference>
<dbReference type="InterPro" id="IPR000917">
    <property type="entry name" value="Sulfatase_N"/>
</dbReference>
<keyword evidence="5" id="KW-1185">Reference proteome</keyword>
<evidence type="ECO:0000256" key="1">
    <source>
        <dbReference type="ARBA" id="ARBA00022723"/>
    </source>
</evidence>
<feature type="domain" description="Sulfatase N-terminal" evidence="3">
    <location>
        <begin position="6"/>
        <end position="361"/>
    </location>
</feature>
<keyword evidence="1" id="KW-0479">Metal-binding</keyword>
<name>A0ABW9U5E6_9BACL</name>
<organism evidence="4 5">
    <name type="scientific">Paenibacillus anseongense</name>
    <dbReference type="NCBI Taxonomy" id="2682845"/>
    <lineage>
        <taxon>Bacteria</taxon>
        <taxon>Bacillati</taxon>
        <taxon>Bacillota</taxon>
        <taxon>Bacilli</taxon>
        <taxon>Bacillales</taxon>
        <taxon>Paenibacillaceae</taxon>
        <taxon>Paenibacillus</taxon>
    </lineage>
</organism>
<protein>
    <submittedName>
        <fullName evidence="4">Sulfatase-like hydrolase/transferase</fullName>
    </submittedName>
</protein>
<dbReference type="PANTHER" id="PTHR45953">
    <property type="entry name" value="IDURONATE 2-SULFATASE"/>
    <property type="match status" value="1"/>
</dbReference>
<dbReference type="RefSeq" id="WP_157318726.1">
    <property type="nucleotide sequence ID" value="NZ_WSEM01000008.1"/>
</dbReference>
<sequence>MTQQKPNVIIIMADQLRYDAIGTYTPNLNELKKESVVFNRAYCASPICVPARGAFFTGRYPNETGCLINPWAQQDQMSGMVKEGTPHLYQLMEQDWDSWHTGKQHLFYQVKPEQQAESLTHWDTEDNYTEYLREHGKQAPGGPRFKGLVPEMVSGQRTTVKSYSIPAMDRYTEGLDYFFDGYITNRSLEAITSRNTEKPLFLSAMYLAPHPPYHLPEPWYSMIGEEEIELPDNVGVWYPDQSPLQMYNLTGVLGTRYSREEWRSIWAKYLGLVNLLDDGVGRVINELKRQNLYDNSLIIFTSDHGEMLGSHRLWQKFCMYEESVRTPLLIKFPKTFDPAVREVNETVSSMDVLPTLCEFLGLDKPEALSGKSLMPLIHGGQQDREAIYIQYDGNGSLGNFQRCIVKGRYKLIVDLFKDETFLELYDVVNDPQETTNLAVSGAHAHELNELVAMLKEHMERTGDHLALDVDLAKRNAN</sequence>
<evidence type="ECO:0000256" key="2">
    <source>
        <dbReference type="ARBA" id="ARBA00022801"/>
    </source>
</evidence>
<comment type="caution">
    <text evidence="4">The sequence shown here is derived from an EMBL/GenBank/DDBJ whole genome shotgun (WGS) entry which is preliminary data.</text>
</comment>
<accession>A0ABW9U5E6</accession>
<reference evidence="4 5" key="1">
    <citation type="submission" date="2019-12" db="EMBL/GenBank/DDBJ databases">
        <authorList>
            <person name="Huq M.A."/>
        </authorList>
    </citation>
    <scope>NUCLEOTIDE SEQUENCE [LARGE SCALE GENOMIC DNA]</scope>
    <source>
        <strain evidence="4 5">MAH-34</strain>
    </source>
</reference>
<dbReference type="PANTHER" id="PTHR45953:SF1">
    <property type="entry name" value="IDURONATE 2-SULFATASE"/>
    <property type="match status" value="1"/>
</dbReference>
<evidence type="ECO:0000259" key="3">
    <source>
        <dbReference type="Pfam" id="PF00884"/>
    </source>
</evidence>
<evidence type="ECO:0000313" key="4">
    <source>
        <dbReference type="EMBL" id="MVQ34691.1"/>
    </source>
</evidence>
<dbReference type="Gene3D" id="3.40.720.10">
    <property type="entry name" value="Alkaline Phosphatase, subunit A"/>
    <property type="match status" value="1"/>
</dbReference>
<dbReference type="SUPFAM" id="SSF53649">
    <property type="entry name" value="Alkaline phosphatase-like"/>
    <property type="match status" value="1"/>
</dbReference>
<dbReference type="InterPro" id="IPR017850">
    <property type="entry name" value="Alkaline_phosphatase_core_sf"/>
</dbReference>
<dbReference type="EMBL" id="WSEM01000008">
    <property type="protein sequence ID" value="MVQ34691.1"/>
    <property type="molecule type" value="Genomic_DNA"/>
</dbReference>
<keyword evidence="2" id="KW-0378">Hydrolase</keyword>
<dbReference type="Proteomes" id="UP000467637">
    <property type="component" value="Unassembled WGS sequence"/>
</dbReference>
<gene>
    <name evidence="4" type="ORF">GON05_08495</name>
</gene>
<proteinExistence type="predicted"/>